<dbReference type="GO" id="GO:0000156">
    <property type="term" value="F:phosphorelay response regulator activity"/>
    <property type="evidence" value="ECO:0007669"/>
    <property type="project" value="TreeGrafter"/>
</dbReference>
<dbReference type="SUPFAM" id="SSF55874">
    <property type="entry name" value="ATPase domain of HSP90 chaperone/DNA topoisomerase II/histidine kinase"/>
    <property type="match status" value="1"/>
</dbReference>
<dbReference type="InterPro" id="IPR050351">
    <property type="entry name" value="BphY/WalK/GraS-like"/>
</dbReference>
<evidence type="ECO:0000256" key="6">
    <source>
        <dbReference type="ARBA" id="ARBA00023012"/>
    </source>
</evidence>
<dbReference type="PANTHER" id="PTHR42878">
    <property type="entry name" value="TWO-COMPONENT HISTIDINE KINASE"/>
    <property type="match status" value="1"/>
</dbReference>
<keyword evidence="4" id="KW-0808">Transferase</keyword>
<dbReference type="PROSITE" id="PS50109">
    <property type="entry name" value="HIS_KIN"/>
    <property type="match status" value="1"/>
</dbReference>
<dbReference type="EMBL" id="CBAL010000081">
    <property type="protein sequence ID" value="CCZ67547.1"/>
    <property type="molecule type" value="Genomic_DNA"/>
</dbReference>
<dbReference type="AlphaFoldDB" id="R5UFG0"/>
<dbReference type="InterPro" id="IPR003594">
    <property type="entry name" value="HATPase_dom"/>
</dbReference>
<dbReference type="Gene3D" id="3.30.565.10">
    <property type="entry name" value="Histidine kinase-like ATPase, C-terminal domain"/>
    <property type="match status" value="1"/>
</dbReference>
<keyword evidence="6" id="KW-0902">Two-component regulatory system</keyword>
<evidence type="ECO:0000259" key="7">
    <source>
        <dbReference type="PROSITE" id="PS50109"/>
    </source>
</evidence>
<dbReference type="GO" id="GO:0030295">
    <property type="term" value="F:protein kinase activator activity"/>
    <property type="evidence" value="ECO:0007669"/>
    <property type="project" value="TreeGrafter"/>
</dbReference>
<dbReference type="GO" id="GO:0007234">
    <property type="term" value="P:osmosensory signaling via phosphorelay pathway"/>
    <property type="evidence" value="ECO:0007669"/>
    <property type="project" value="TreeGrafter"/>
</dbReference>
<name>R5UFG0_MEDGN</name>
<evidence type="ECO:0000256" key="2">
    <source>
        <dbReference type="ARBA" id="ARBA00004370"/>
    </source>
</evidence>
<dbReference type="GO" id="GO:0004673">
    <property type="term" value="F:protein histidine kinase activity"/>
    <property type="evidence" value="ECO:0007669"/>
    <property type="project" value="UniProtKB-EC"/>
</dbReference>
<comment type="subcellular location">
    <subcellularLocation>
        <location evidence="2">Membrane</location>
    </subcellularLocation>
</comment>
<dbReference type="Proteomes" id="UP000018114">
    <property type="component" value="Unassembled WGS sequence"/>
</dbReference>
<dbReference type="PANTHER" id="PTHR42878:SF14">
    <property type="entry name" value="OSMOLARITY TWO-COMPONENT SYSTEM PROTEIN SSK1"/>
    <property type="match status" value="1"/>
</dbReference>
<keyword evidence="5 8" id="KW-0418">Kinase</keyword>
<evidence type="ECO:0000256" key="4">
    <source>
        <dbReference type="ARBA" id="ARBA00022679"/>
    </source>
</evidence>
<reference evidence="8" key="1">
    <citation type="submission" date="2012-11" db="EMBL/GenBank/DDBJ databases">
        <title>Dependencies among metagenomic species, viruses, plasmids and units of genetic variation.</title>
        <authorList>
            <person name="Nielsen H.B."/>
            <person name="Almeida M."/>
            <person name="Juncker A.S."/>
            <person name="Rasmussen S."/>
            <person name="Li J."/>
            <person name="Sunagawa S."/>
            <person name="Plichta D."/>
            <person name="Gautier L."/>
            <person name="Le Chatelier E."/>
            <person name="Peletier E."/>
            <person name="Bonde I."/>
            <person name="Nielsen T."/>
            <person name="Manichanh C."/>
            <person name="Arumugam M."/>
            <person name="Batto J."/>
            <person name="Santos M.B.Q.D."/>
            <person name="Blom N."/>
            <person name="Borruel N."/>
            <person name="Burgdorf K.S."/>
            <person name="Boumezbeur F."/>
            <person name="Casellas F."/>
            <person name="Dore J."/>
            <person name="Guarner F."/>
            <person name="Hansen T."/>
            <person name="Hildebrand F."/>
            <person name="Kaas R.S."/>
            <person name="Kennedy S."/>
            <person name="Kristiansen K."/>
            <person name="Kultima J.R."/>
            <person name="Leonard P."/>
            <person name="Levenez F."/>
            <person name="Lund O."/>
            <person name="Moumen B."/>
            <person name="Le Paslier D."/>
            <person name="Pons N."/>
            <person name="Pedersen O."/>
            <person name="Prifti E."/>
            <person name="Qin J."/>
            <person name="Raes J."/>
            <person name="Tap J."/>
            <person name="Tims S."/>
            <person name="Ussery D.W."/>
            <person name="Yamada T."/>
            <person name="MetaHit consortium"/>
            <person name="Renault P."/>
            <person name="Sicheritz-Ponten T."/>
            <person name="Bork P."/>
            <person name="Wang J."/>
            <person name="Brunak S."/>
            <person name="Ehrlich S.D."/>
        </authorList>
    </citation>
    <scope>NUCLEOTIDE SEQUENCE [LARGE SCALE GENOMIC DNA]</scope>
</reference>
<evidence type="ECO:0000256" key="3">
    <source>
        <dbReference type="ARBA" id="ARBA00012438"/>
    </source>
</evidence>
<evidence type="ECO:0000256" key="1">
    <source>
        <dbReference type="ARBA" id="ARBA00000085"/>
    </source>
</evidence>
<accession>R5UFG0</accession>
<comment type="caution">
    <text evidence="8">The sequence shown here is derived from an EMBL/GenBank/DDBJ whole genome shotgun (WGS) entry which is preliminary data.</text>
</comment>
<evidence type="ECO:0000313" key="8">
    <source>
        <dbReference type="EMBL" id="CCZ67547.1"/>
    </source>
</evidence>
<dbReference type="Pfam" id="PF02518">
    <property type="entry name" value="HATPase_c"/>
    <property type="match status" value="1"/>
</dbReference>
<feature type="domain" description="Histidine kinase" evidence="7">
    <location>
        <begin position="1"/>
        <end position="104"/>
    </location>
</feature>
<dbReference type="SMART" id="SM00387">
    <property type="entry name" value="HATPase_c"/>
    <property type="match status" value="1"/>
</dbReference>
<protein>
    <recommendedName>
        <fullName evidence="3">histidine kinase</fullName>
        <ecNumber evidence="3">2.7.13.3</ecNumber>
    </recommendedName>
</protein>
<dbReference type="InterPro" id="IPR005467">
    <property type="entry name" value="His_kinase_dom"/>
</dbReference>
<comment type="catalytic activity">
    <reaction evidence="1">
        <text>ATP + protein L-histidine = ADP + protein N-phospho-L-histidine.</text>
        <dbReference type="EC" id="2.7.13.3"/>
    </reaction>
</comment>
<dbReference type="InterPro" id="IPR036890">
    <property type="entry name" value="HATPase_C_sf"/>
</dbReference>
<organism evidence="8 9">
    <name type="scientific">Mediterraneibacter gnavus CAG:126</name>
    <dbReference type="NCBI Taxonomy" id="1263106"/>
    <lineage>
        <taxon>Bacteria</taxon>
        <taxon>Bacillati</taxon>
        <taxon>Bacillota</taxon>
        <taxon>Clostridia</taxon>
        <taxon>Lachnospirales</taxon>
        <taxon>Lachnospiraceae</taxon>
        <taxon>Mediterraneibacter</taxon>
    </lineage>
</organism>
<proteinExistence type="predicted"/>
<sequence length="104" mass="11873">MILEVIENLLSNAFRYAKTKVEMEVFLTCSELQIRIKDDGVGFTIDKQKATELFYQQNVKDSLKHSGMGMYISRLYCEKHGGQLLIENEKQSGAVITAVFHRIA</sequence>
<evidence type="ECO:0000313" key="9">
    <source>
        <dbReference type="Proteomes" id="UP000018114"/>
    </source>
</evidence>
<gene>
    <name evidence="8" type="ORF">BN481_00376</name>
</gene>
<dbReference type="EC" id="2.7.13.3" evidence="3"/>
<evidence type="ECO:0000256" key="5">
    <source>
        <dbReference type="ARBA" id="ARBA00022777"/>
    </source>
</evidence>